<proteinExistence type="predicted"/>
<name>A0A1S8LUE8_9CLOT</name>
<dbReference type="Proteomes" id="UP000190951">
    <property type="component" value="Plasmid p330"/>
</dbReference>
<dbReference type="STRING" id="84029.CROST_07060"/>
<accession>A0A1S8LUE8</accession>
<gene>
    <name evidence="1" type="ORF">CROST_047790</name>
</gene>
<evidence type="ECO:0000313" key="1">
    <source>
        <dbReference type="EMBL" id="URZ14001.1"/>
    </source>
</evidence>
<organism evidence="1 2">
    <name type="scientific">Clostridium felsineum</name>
    <dbReference type="NCBI Taxonomy" id="36839"/>
    <lineage>
        <taxon>Bacteria</taxon>
        <taxon>Bacillati</taxon>
        <taxon>Bacillota</taxon>
        <taxon>Clostridia</taxon>
        <taxon>Eubacteriales</taxon>
        <taxon>Clostridiaceae</taxon>
        <taxon>Clostridium</taxon>
    </lineage>
</organism>
<sequence length="58" mass="6671">MFKDNRFVGTLLTCILVFFLLSVTIKRFVITKDALSFFYIGVLIIALTGNLLYYNCKV</sequence>
<keyword evidence="2" id="KW-1185">Reference proteome</keyword>
<geneLocation type="plasmid" evidence="1 2">
    <name>p330</name>
</geneLocation>
<dbReference type="AlphaFoldDB" id="A0A1S8LUE8"/>
<evidence type="ECO:0000313" key="2">
    <source>
        <dbReference type="Proteomes" id="UP000190951"/>
    </source>
</evidence>
<protein>
    <submittedName>
        <fullName evidence="1">Uncharacterized protein</fullName>
    </submittedName>
</protein>
<keyword evidence="1" id="KW-0614">Plasmid</keyword>
<dbReference type="KEGG" id="crw:CROST_047790"/>
<dbReference type="EMBL" id="CP096984">
    <property type="protein sequence ID" value="URZ14001.1"/>
    <property type="molecule type" value="Genomic_DNA"/>
</dbReference>
<dbReference type="RefSeq" id="WP_139355685.1">
    <property type="nucleotide sequence ID" value="NZ_CP096984.1"/>
</dbReference>
<reference evidence="1 2" key="1">
    <citation type="submission" date="2022-04" db="EMBL/GenBank/DDBJ databases">
        <title>Genome sequence of C. roseum typestrain.</title>
        <authorList>
            <person name="Poehlein A."/>
            <person name="Schoch T."/>
            <person name="Duerre P."/>
            <person name="Daniel R."/>
        </authorList>
    </citation>
    <scope>NUCLEOTIDE SEQUENCE [LARGE SCALE GENOMIC DNA]</scope>
    <source>
        <strain evidence="1 2">DSM 7320</strain>
        <plasmid evidence="1 2">p330</plasmid>
    </source>
</reference>